<feature type="domain" description="Polymerase nucleotidyl transferase" evidence="1">
    <location>
        <begin position="23"/>
        <end position="80"/>
    </location>
</feature>
<dbReference type="SUPFAM" id="SSF81301">
    <property type="entry name" value="Nucleotidyltransferase"/>
    <property type="match status" value="1"/>
</dbReference>
<dbReference type="RefSeq" id="WP_258388789.1">
    <property type="nucleotide sequence ID" value="NZ_CP091430.1"/>
</dbReference>
<keyword evidence="3" id="KW-1185">Reference proteome</keyword>
<dbReference type="InterPro" id="IPR043519">
    <property type="entry name" value="NT_sf"/>
</dbReference>
<dbReference type="InterPro" id="IPR002934">
    <property type="entry name" value="Polymerase_NTP_transf_dom"/>
</dbReference>
<dbReference type="Gene3D" id="3.30.460.10">
    <property type="entry name" value="Beta Polymerase, domain 2"/>
    <property type="match status" value="1"/>
</dbReference>
<name>A0ABY5SFH9_9BACL</name>
<protein>
    <submittedName>
        <fullName evidence="2">Nucleotidyltransferase domain-containing protein</fullName>
    </submittedName>
</protein>
<dbReference type="CDD" id="cd05403">
    <property type="entry name" value="NT_KNTase_like"/>
    <property type="match status" value="1"/>
</dbReference>
<accession>A0ABY5SFH9</accession>
<evidence type="ECO:0000313" key="2">
    <source>
        <dbReference type="EMBL" id="UVI32739.1"/>
    </source>
</evidence>
<evidence type="ECO:0000313" key="3">
    <source>
        <dbReference type="Proteomes" id="UP001057877"/>
    </source>
</evidence>
<dbReference type="Proteomes" id="UP001057877">
    <property type="component" value="Chromosome"/>
</dbReference>
<reference evidence="2" key="1">
    <citation type="submission" date="2022-01" db="EMBL/GenBank/DDBJ databases">
        <title>Paenibacillus spongiae sp. nov., isolated from marine sponge.</title>
        <authorList>
            <person name="Li Z."/>
            <person name="Zhang M."/>
        </authorList>
    </citation>
    <scope>NUCLEOTIDE SEQUENCE</scope>
    <source>
        <strain evidence="2">PHS-Z3</strain>
    </source>
</reference>
<evidence type="ECO:0000259" key="1">
    <source>
        <dbReference type="Pfam" id="PF01909"/>
    </source>
</evidence>
<sequence length="234" mass="26345">MTIDLSFITSVKHRGILENLLAAILADHDIIGMMVIGSHARGDALPESDLDLMLFLREGRSREFQAVTIDHILVEYKYADLNKAKSRLETNPMEVYAYLDGQVLFDSDQIIETLMGEAAARFVNYRMDERERKAIHHWLSSAKIKIQAAVQSRDGLKASFVTASTSYKILEGLWTVCKKPLPPAGSIIAHLDDLKDDVPGIRTLFQLLFTGTPDERADTAIEMIEWIDSRILID</sequence>
<gene>
    <name evidence="2" type="ORF">L1F29_13320</name>
</gene>
<proteinExistence type="predicted"/>
<dbReference type="Pfam" id="PF01909">
    <property type="entry name" value="NTP_transf_2"/>
    <property type="match status" value="1"/>
</dbReference>
<dbReference type="EMBL" id="CP091430">
    <property type="protein sequence ID" value="UVI32739.1"/>
    <property type="molecule type" value="Genomic_DNA"/>
</dbReference>
<organism evidence="2 3">
    <name type="scientific">Paenibacillus spongiae</name>
    <dbReference type="NCBI Taxonomy" id="2909671"/>
    <lineage>
        <taxon>Bacteria</taxon>
        <taxon>Bacillati</taxon>
        <taxon>Bacillota</taxon>
        <taxon>Bacilli</taxon>
        <taxon>Bacillales</taxon>
        <taxon>Paenibacillaceae</taxon>
        <taxon>Paenibacillus</taxon>
    </lineage>
</organism>